<keyword evidence="3" id="KW-1185">Reference proteome</keyword>
<sequence>MDDNSLRSPNSFDLGSFGSNTNNQPPEKPLESGTASSNKQKLDEEDNAVYSMPNKRHQTDPLSPKDQELALLKDMVNFYKQNDYKAAFYDDTSLEMFYHGWIKERGVYKNVVELSNKMYKLYARYQKNKENPLYENEVEVDENYNLPLEDSTDVTGDDTNDLSSTHTTQ</sequence>
<feature type="compositionally biased region" description="Polar residues" evidence="1">
    <location>
        <begin position="1"/>
        <end position="25"/>
    </location>
</feature>
<organism evidence="2 3">
    <name type="scientific">Artemisia annua</name>
    <name type="common">Sweet wormwood</name>
    <dbReference type="NCBI Taxonomy" id="35608"/>
    <lineage>
        <taxon>Eukaryota</taxon>
        <taxon>Viridiplantae</taxon>
        <taxon>Streptophyta</taxon>
        <taxon>Embryophyta</taxon>
        <taxon>Tracheophyta</taxon>
        <taxon>Spermatophyta</taxon>
        <taxon>Magnoliopsida</taxon>
        <taxon>eudicotyledons</taxon>
        <taxon>Gunneridae</taxon>
        <taxon>Pentapetalae</taxon>
        <taxon>asterids</taxon>
        <taxon>campanulids</taxon>
        <taxon>Asterales</taxon>
        <taxon>Asteraceae</taxon>
        <taxon>Asteroideae</taxon>
        <taxon>Anthemideae</taxon>
        <taxon>Artemisiinae</taxon>
        <taxon>Artemisia</taxon>
    </lineage>
</organism>
<proteinExistence type="predicted"/>
<feature type="region of interest" description="Disordered" evidence="1">
    <location>
        <begin position="1"/>
        <end position="66"/>
    </location>
</feature>
<dbReference type="AlphaFoldDB" id="A0A2U1NEC1"/>
<feature type="region of interest" description="Disordered" evidence="1">
    <location>
        <begin position="134"/>
        <end position="169"/>
    </location>
</feature>
<protein>
    <submittedName>
        <fullName evidence="2">Uncharacterized protein</fullName>
    </submittedName>
</protein>
<name>A0A2U1NEC1_ARTAN</name>
<evidence type="ECO:0000313" key="3">
    <source>
        <dbReference type="Proteomes" id="UP000245207"/>
    </source>
</evidence>
<gene>
    <name evidence="2" type="ORF">CTI12_AA273930</name>
</gene>
<dbReference type="Proteomes" id="UP000245207">
    <property type="component" value="Unassembled WGS sequence"/>
</dbReference>
<comment type="caution">
    <text evidence="2">The sequence shown here is derived from an EMBL/GenBank/DDBJ whole genome shotgun (WGS) entry which is preliminary data.</text>
</comment>
<accession>A0A2U1NEC1</accession>
<dbReference type="EMBL" id="PKPP01003011">
    <property type="protein sequence ID" value="PWA71862.1"/>
    <property type="molecule type" value="Genomic_DNA"/>
</dbReference>
<reference evidence="2 3" key="1">
    <citation type="journal article" date="2018" name="Mol. Plant">
        <title>The genome of Artemisia annua provides insight into the evolution of Asteraceae family and artemisinin biosynthesis.</title>
        <authorList>
            <person name="Shen Q."/>
            <person name="Zhang L."/>
            <person name="Liao Z."/>
            <person name="Wang S."/>
            <person name="Yan T."/>
            <person name="Shi P."/>
            <person name="Liu M."/>
            <person name="Fu X."/>
            <person name="Pan Q."/>
            <person name="Wang Y."/>
            <person name="Lv Z."/>
            <person name="Lu X."/>
            <person name="Zhang F."/>
            <person name="Jiang W."/>
            <person name="Ma Y."/>
            <person name="Chen M."/>
            <person name="Hao X."/>
            <person name="Li L."/>
            <person name="Tang Y."/>
            <person name="Lv G."/>
            <person name="Zhou Y."/>
            <person name="Sun X."/>
            <person name="Brodelius P.E."/>
            <person name="Rose J.K.C."/>
            <person name="Tang K."/>
        </authorList>
    </citation>
    <scope>NUCLEOTIDE SEQUENCE [LARGE SCALE GENOMIC DNA]</scope>
    <source>
        <strain evidence="3">cv. Huhao1</strain>
        <tissue evidence="2">Leaf</tissue>
    </source>
</reference>
<feature type="compositionally biased region" description="Acidic residues" evidence="1">
    <location>
        <begin position="150"/>
        <end position="160"/>
    </location>
</feature>
<evidence type="ECO:0000313" key="2">
    <source>
        <dbReference type="EMBL" id="PWA71862.1"/>
    </source>
</evidence>
<feature type="compositionally biased region" description="Basic and acidic residues" evidence="1">
    <location>
        <begin position="57"/>
        <end position="66"/>
    </location>
</feature>
<evidence type="ECO:0000256" key="1">
    <source>
        <dbReference type="SAM" id="MobiDB-lite"/>
    </source>
</evidence>